<keyword evidence="3" id="KW-1185">Reference proteome</keyword>
<comment type="caution">
    <text evidence="2">The sequence shown here is derived from an EMBL/GenBank/DDBJ whole genome shotgun (WGS) entry which is preliminary data.</text>
</comment>
<gene>
    <name evidence="2" type="ORF">E2C01_090216</name>
</gene>
<name>A0A5B7JRM0_PORTR</name>
<reference evidence="2 3" key="1">
    <citation type="submission" date="2019-05" db="EMBL/GenBank/DDBJ databases">
        <title>Another draft genome of Portunus trituberculatus and its Hox gene families provides insights of decapod evolution.</title>
        <authorList>
            <person name="Jeong J.-H."/>
            <person name="Song I."/>
            <person name="Kim S."/>
            <person name="Choi T."/>
            <person name="Kim D."/>
            <person name="Ryu S."/>
            <person name="Kim W."/>
        </authorList>
    </citation>
    <scope>NUCLEOTIDE SEQUENCE [LARGE SCALE GENOMIC DNA]</scope>
    <source>
        <tissue evidence="2">Muscle</tissue>
    </source>
</reference>
<protein>
    <submittedName>
        <fullName evidence="2">Uncharacterized protein</fullName>
    </submittedName>
</protein>
<evidence type="ECO:0000256" key="1">
    <source>
        <dbReference type="SAM" id="MobiDB-lite"/>
    </source>
</evidence>
<dbReference type="AlphaFoldDB" id="A0A5B7JRM0"/>
<evidence type="ECO:0000313" key="3">
    <source>
        <dbReference type="Proteomes" id="UP000324222"/>
    </source>
</evidence>
<proteinExistence type="predicted"/>
<accession>A0A5B7JRM0</accession>
<dbReference type="Proteomes" id="UP000324222">
    <property type="component" value="Unassembled WGS sequence"/>
</dbReference>
<evidence type="ECO:0000313" key="2">
    <source>
        <dbReference type="EMBL" id="MPC95024.1"/>
    </source>
</evidence>
<feature type="region of interest" description="Disordered" evidence="1">
    <location>
        <begin position="19"/>
        <end position="49"/>
    </location>
</feature>
<sequence>MKHGSRELFPFHRRVNFRCSYQRRTPQPPPPCPRRPRISGQPPPTPPPQAVTFAAAIFNGIDHST</sequence>
<dbReference type="EMBL" id="VSRR010100734">
    <property type="protein sequence ID" value="MPC95024.1"/>
    <property type="molecule type" value="Genomic_DNA"/>
</dbReference>
<organism evidence="2 3">
    <name type="scientific">Portunus trituberculatus</name>
    <name type="common">Swimming crab</name>
    <name type="synonym">Neptunus trituberculatus</name>
    <dbReference type="NCBI Taxonomy" id="210409"/>
    <lineage>
        <taxon>Eukaryota</taxon>
        <taxon>Metazoa</taxon>
        <taxon>Ecdysozoa</taxon>
        <taxon>Arthropoda</taxon>
        <taxon>Crustacea</taxon>
        <taxon>Multicrustacea</taxon>
        <taxon>Malacostraca</taxon>
        <taxon>Eumalacostraca</taxon>
        <taxon>Eucarida</taxon>
        <taxon>Decapoda</taxon>
        <taxon>Pleocyemata</taxon>
        <taxon>Brachyura</taxon>
        <taxon>Eubrachyura</taxon>
        <taxon>Portunoidea</taxon>
        <taxon>Portunidae</taxon>
        <taxon>Portuninae</taxon>
        <taxon>Portunus</taxon>
    </lineage>
</organism>